<dbReference type="Pfam" id="PF02653">
    <property type="entry name" value="BPD_transp_2"/>
    <property type="match status" value="1"/>
</dbReference>
<keyword evidence="3 6" id="KW-0812">Transmembrane</keyword>
<dbReference type="GO" id="GO:0022857">
    <property type="term" value="F:transmembrane transporter activity"/>
    <property type="evidence" value="ECO:0007669"/>
    <property type="project" value="InterPro"/>
</dbReference>
<sequence length="265" mass="29455">MVKAVDKTKVPWWVSNAIVPLVNLTLAFIVSGLFIFIAGENPYQALKLILYGSFGYLEGFGYTLYYATNFIFTGLAFAIAFHCRLFNIGGEGQAYIGGLGVFLLAFYFSFLPVPIVWLLAILASMLFGAAWAVIPGYLQAYRGSHVVITTIMFNFIASALMVYLLVDVIRDRRQMGPTTEALVKEQWLPMFKNIAAFFGFKVGYSPLNISFLLAILASFGVWFLIWRTKWGYEMRAVGHNTQAAIYAGISPKKNIILAMVISGAL</sequence>
<evidence type="ECO:0000256" key="2">
    <source>
        <dbReference type="ARBA" id="ARBA00022475"/>
    </source>
</evidence>
<feature type="transmembrane region" description="Helical" evidence="6">
    <location>
        <begin position="12"/>
        <end position="39"/>
    </location>
</feature>
<feature type="transmembrane region" description="Helical" evidence="6">
    <location>
        <begin position="93"/>
        <end position="110"/>
    </location>
</feature>
<evidence type="ECO:0000256" key="4">
    <source>
        <dbReference type="ARBA" id="ARBA00022989"/>
    </source>
</evidence>
<keyword evidence="4 6" id="KW-1133">Transmembrane helix</keyword>
<dbReference type="GO" id="GO:0005886">
    <property type="term" value="C:plasma membrane"/>
    <property type="evidence" value="ECO:0007669"/>
    <property type="project" value="UniProtKB-SubCell"/>
</dbReference>
<organism evidence="7">
    <name type="scientific">marine metagenome</name>
    <dbReference type="NCBI Taxonomy" id="408172"/>
    <lineage>
        <taxon>unclassified sequences</taxon>
        <taxon>metagenomes</taxon>
        <taxon>ecological metagenomes</taxon>
    </lineage>
</organism>
<dbReference type="AlphaFoldDB" id="A0A382LC24"/>
<evidence type="ECO:0000256" key="6">
    <source>
        <dbReference type="SAM" id="Phobius"/>
    </source>
</evidence>
<feature type="transmembrane region" description="Helical" evidence="6">
    <location>
        <begin position="207"/>
        <end position="226"/>
    </location>
</feature>
<feature type="transmembrane region" description="Helical" evidence="6">
    <location>
        <begin position="146"/>
        <end position="166"/>
    </location>
</feature>
<proteinExistence type="predicted"/>
<name>A0A382LC24_9ZZZZ</name>
<evidence type="ECO:0000256" key="3">
    <source>
        <dbReference type="ARBA" id="ARBA00022692"/>
    </source>
</evidence>
<dbReference type="PANTHER" id="PTHR47089">
    <property type="entry name" value="ABC TRANSPORTER, PERMEASE PROTEIN"/>
    <property type="match status" value="1"/>
</dbReference>
<dbReference type="InterPro" id="IPR001851">
    <property type="entry name" value="ABC_transp_permease"/>
</dbReference>
<protein>
    <recommendedName>
        <fullName evidence="8">Sugar ABC transporter permease</fullName>
    </recommendedName>
</protein>
<accession>A0A382LC24</accession>
<evidence type="ECO:0008006" key="8">
    <source>
        <dbReference type="Google" id="ProtNLM"/>
    </source>
</evidence>
<evidence type="ECO:0000313" key="7">
    <source>
        <dbReference type="EMBL" id="SVC34444.1"/>
    </source>
</evidence>
<keyword evidence="5 6" id="KW-0472">Membrane</keyword>
<gene>
    <name evidence="7" type="ORF">METZ01_LOCUS287298</name>
</gene>
<reference evidence="7" key="1">
    <citation type="submission" date="2018-05" db="EMBL/GenBank/DDBJ databases">
        <authorList>
            <person name="Lanie J.A."/>
            <person name="Ng W.-L."/>
            <person name="Kazmierczak K.M."/>
            <person name="Andrzejewski T.M."/>
            <person name="Davidsen T.M."/>
            <person name="Wayne K.J."/>
            <person name="Tettelin H."/>
            <person name="Glass J.I."/>
            <person name="Rusch D."/>
            <person name="Podicherti R."/>
            <person name="Tsui H.-C.T."/>
            <person name="Winkler M.E."/>
        </authorList>
    </citation>
    <scope>NUCLEOTIDE SEQUENCE</scope>
</reference>
<dbReference type="PANTHER" id="PTHR47089:SF1">
    <property type="entry name" value="GUANOSINE ABC TRANSPORTER PERMEASE PROTEIN NUPP"/>
    <property type="match status" value="1"/>
</dbReference>
<dbReference type="CDD" id="cd06580">
    <property type="entry name" value="TM_PBP1_transp_TpRbsC_like"/>
    <property type="match status" value="1"/>
</dbReference>
<evidence type="ECO:0000256" key="5">
    <source>
        <dbReference type="ARBA" id="ARBA00023136"/>
    </source>
</evidence>
<keyword evidence="2" id="KW-1003">Cell membrane</keyword>
<comment type="subcellular location">
    <subcellularLocation>
        <location evidence="1">Cell membrane</location>
        <topology evidence="1">Multi-pass membrane protein</topology>
    </subcellularLocation>
</comment>
<feature type="non-terminal residue" evidence="7">
    <location>
        <position position="265"/>
    </location>
</feature>
<feature type="transmembrane region" description="Helical" evidence="6">
    <location>
        <begin position="59"/>
        <end position="81"/>
    </location>
</feature>
<evidence type="ECO:0000256" key="1">
    <source>
        <dbReference type="ARBA" id="ARBA00004651"/>
    </source>
</evidence>
<feature type="transmembrane region" description="Helical" evidence="6">
    <location>
        <begin position="116"/>
        <end position="134"/>
    </location>
</feature>
<dbReference type="EMBL" id="UINC01086200">
    <property type="protein sequence ID" value="SVC34444.1"/>
    <property type="molecule type" value="Genomic_DNA"/>
</dbReference>